<keyword evidence="2" id="KW-0997">Cell inner membrane</keyword>
<evidence type="ECO:0000256" key="1">
    <source>
        <dbReference type="ARBA" id="ARBA00022475"/>
    </source>
</evidence>
<evidence type="ECO:0000256" key="4">
    <source>
        <dbReference type="ARBA" id="ARBA00022679"/>
    </source>
</evidence>
<evidence type="ECO:0000256" key="2">
    <source>
        <dbReference type="ARBA" id="ARBA00022519"/>
    </source>
</evidence>
<name>A0A4V6I3B8_9HELI</name>
<evidence type="ECO:0000256" key="3">
    <source>
        <dbReference type="ARBA" id="ARBA00022676"/>
    </source>
</evidence>
<accession>A0A4V6I3B8</accession>
<keyword evidence="3" id="KW-0328">Glycosyltransferase</keyword>
<keyword evidence="5" id="KW-0472">Membrane</keyword>
<evidence type="ECO:0000256" key="5">
    <source>
        <dbReference type="ARBA" id="ARBA00023136"/>
    </source>
</evidence>
<organism evidence="6 7">
    <name type="scientific">Helicobacter muridarum</name>
    <dbReference type="NCBI Taxonomy" id="216"/>
    <lineage>
        <taxon>Bacteria</taxon>
        <taxon>Pseudomonadati</taxon>
        <taxon>Campylobacterota</taxon>
        <taxon>Epsilonproteobacteria</taxon>
        <taxon>Campylobacterales</taxon>
        <taxon>Helicobacteraceae</taxon>
        <taxon>Helicobacter</taxon>
    </lineage>
</organism>
<evidence type="ECO:0008006" key="8">
    <source>
        <dbReference type="Google" id="ProtNLM"/>
    </source>
</evidence>
<dbReference type="EMBL" id="JRPD02000018">
    <property type="protein sequence ID" value="TLD99422.1"/>
    <property type="molecule type" value="Genomic_DNA"/>
</dbReference>
<sequence length="353" mass="42154">MLMKKICHIMWLDKFIPPYINFIETYLNPKEHTFLVYGDESYLAQYPLPKRDNIILLWKRFPNVFLRDLYLAWHIQISDKVFIHGLWEHRANRVLSFVFWNLKKCHYAIWGGDLFDYVNGDKNDPWYHKKEKYRRFIIKRFGFFIPVVYGDYDLACKWYGAKGKMLEPFMYVTFFEKYKDIPFKQQGDNIIIQVGNSAAPTNNHEEALNILGQLPNNNLQIYAPLSYGNMDYANRIKTIGKDLFMDRFHALESFMPFSEYQDFLQNVDIAIFNHREQQAMGNIFVLLALGKKVYLNAGTTHYDFLIQKGFRIFDMNNFNLEPISFEDSTHNRELLIKLYSKENQINNQKSFYS</sequence>
<dbReference type="GO" id="GO:0008417">
    <property type="term" value="F:fucosyltransferase activity"/>
    <property type="evidence" value="ECO:0007669"/>
    <property type="project" value="InterPro"/>
</dbReference>
<comment type="caution">
    <text evidence="6">The sequence shown here is derived from an EMBL/GenBank/DDBJ whole genome shotgun (WGS) entry which is preliminary data.</text>
</comment>
<dbReference type="Proteomes" id="UP000029922">
    <property type="component" value="Unassembled WGS sequence"/>
</dbReference>
<dbReference type="GO" id="GO:0009246">
    <property type="term" value="P:enterobacterial common antigen biosynthetic process"/>
    <property type="evidence" value="ECO:0007669"/>
    <property type="project" value="InterPro"/>
</dbReference>
<evidence type="ECO:0000313" key="7">
    <source>
        <dbReference type="Proteomes" id="UP000029922"/>
    </source>
</evidence>
<proteinExistence type="predicted"/>
<dbReference type="AlphaFoldDB" id="A0A4V6I3B8"/>
<dbReference type="OrthoDB" id="1083028at2"/>
<protein>
    <recommendedName>
        <fullName evidence="8">4-alpha-L-fucosyltransferase</fullName>
    </recommendedName>
</protein>
<dbReference type="STRING" id="216.LS73_09860"/>
<reference evidence="6 7" key="1">
    <citation type="journal article" date="2014" name="Genome Announc.">
        <title>Draft genome sequences of eight enterohepatic helicobacter species isolated from both laboratory and wild rodents.</title>
        <authorList>
            <person name="Sheh A."/>
            <person name="Shen Z."/>
            <person name="Fox J.G."/>
        </authorList>
    </citation>
    <scope>NUCLEOTIDE SEQUENCE [LARGE SCALE GENOMIC DNA]</scope>
    <source>
        <strain evidence="6 7">ST1</strain>
    </source>
</reference>
<keyword evidence="4" id="KW-0808">Transferase</keyword>
<gene>
    <name evidence="6" type="ORF">LS73_007470</name>
</gene>
<dbReference type="InterPro" id="IPR009993">
    <property type="entry name" value="WecF"/>
</dbReference>
<dbReference type="Pfam" id="PF07429">
    <property type="entry name" value="Glyco_transf_56"/>
    <property type="match status" value="1"/>
</dbReference>
<evidence type="ECO:0000313" key="6">
    <source>
        <dbReference type="EMBL" id="TLD99422.1"/>
    </source>
</evidence>
<keyword evidence="1" id="KW-1003">Cell membrane</keyword>